<sequence length="258" mass="29644">MIHSAIVAAQSPALATLVNGPMQEAIEGKANWDSIDENTFVSFWQHAYSGDYNIDDDPTAPETSEVIEAPFLDWDEEVKVNETNNEPQIDDHFRGTCSLKKNSKRDKSRRTPLNWERLNRGQLWARFLSFRRSQNLNSNPLWRETIHEATREGDSLVHAKIYVFADCYGILQLMELSYNKLHQSLVDIYLHSERLSDIVALAQYCYDTPAPEDLKELVVLFIACEVETLWEVEAFQDLLEAHSDLSKEVIGLLRSRLT</sequence>
<comment type="caution">
    <text evidence="1">The sequence shown here is derived from an EMBL/GenBank/DDBJ whole genome shotgun (WGS) entry which is preliminary data.</text>
</comment>
<organism evidence="1 2">
    <name type="scientific">Moelleriella libera RCEF 2490</name>
    <dbReference type="NCBI Taxonomy" id="1081109"/>
    <lineage>
        <taxon>Eukaryota</taxon>
        <taxon>Fungi</taxon>
        <taxon>Dikarya</taxon>
        <taxon>Ascomycota</taxon>
        <taxon>Pezizomycotina</taxon>
        <taxon>Sordariomycetes</taxon>
        <taxon>Hypocreomycetidae</taxon>
        <taxon>Hypocreales</taxon>
        <taxon>Clavicipitaceae</taxon>
        <taxon>Moelleriella</taxon>
    </lineage>
</organism>
<dbReference type="AlphaFoldDB" id="A0A162IJF2"/>
<accession>A0A162IJF2</accession>
<dbReference type="STRING" id="1081109.A0A162IJF2"/>
<name>A0A162IJF2_9HYPO</name>
<dbReference type="OrthoDB" id="9997739at2759"/>
<protein>
    <submittedName>
        <fullName evidence="1">BTB/POZ fold protein</fullName>
    </submittedName>
</protein>
<evidence type="ECO:0000313" key="1">
    <source>
        <dbReference type="EMBL" id="KZZ94343.1"/>
    </source>
</evidence>
<dbReference type="CDD" id="cd18186">
    <property type="entry name" value="BTB_POZ_ZBTB_KLHL-like"/>
    <property type="match status" value="1"/>
</dbReference>
<dbReference type="InterPro" id="IPR011333">
    <property type="entry name" value="SKP1/BTB/POZ_sf"/>
</dbReference>
<dbReference type="Proteomes" id="UP000078544">
    <property type="component" value="Unassembled WGS sequence"/>
</dbReference>
<reference evidence="1 2" key="1">
    <citation type="journal article" date="2016" name="Genome Biol. Evol.">
        <title>Divergent and convergent evolution of fungal pathogenicity.</title>
        <authorList>
            <person name="Shang Y."/>
            <person name="Xiao G."/>
            <person name="Zheng P."/>
            <person name="Cen K."/>
            <person name="Zhan S."/>
            <person name="Wang C."/>
        </authorList>
    </citation>
    <scope>NUCLEOTIDE SEQUENCE [LARGE SCALE GENOMIC DNA]</scope>
    <source>
        <strain evidence="1 2">RCEF 2490</strain>
    </source>
</reference>
<proteinExistence type="predicted"/>
<dbReference type="Gene3D" id="3.30.710.10">
    <property type="entry name" value="Potassium Channel Kv1.1, Chain A"/>
    <property type="match status" value="1"/>
</dbReference>
<dbReference type="EMBL" id="AZGY01000011">
    <property type="protein sequence ID" value="KZZ94343.1"/>
    <property type="molecule type" value="Genomic_DNA"/>
</dbReference>
<keyword evidence="2" id="KW-1185">Reference proteome</keyword>
<evidence type="ECO:0000313" key="2">
    <source>
        <dbReference type="Proteomes" id="UP000078544"/>
    </source>
</evidence>
<gene>
    <name evidence="1" type="ORF">AAL_05310</name>
</gene>